<feature type="compositionally biased region" description="Polar residues" evidence="1">
    <location>
        <begin position="89"/>
        <end position="103"/>
    </location>
</feature>
<reference evidence="2" key="1">
    <citation type="submission" date="2015-09" db="EMBL/GenBank/DDBJ databases">
        <title>De novo assembly of Pectinophora gossypiella (Pink Bollworm) gut transcriptome.</title>
        <authorList>
            <person name="Tassone E.E."/>
        </authorList>
    </citation>
    <scope>NUCLEOTIDE SEQUENCE</scope>
</reference>
<protein>
    <submittedName>
        <fullName evidence="2">Uncharacterized protein</fullName>
    </submittedName>
</protein>
<sequence>DADSLSRSVNFYYNRRGRRGLGRNCEQSPSMGRMESVAEKVAQQYEGALDSLRSAPAPGIHPTRKNHLTTVRQPDKYCVHQQTRRHEINQATRSSTENPSLLRTCTVPPH</sequence>
<dbReference type="AlphaFoldDB" id="A0A1E1WJK9"/>
<organism evidence="2">
    <name type="scientific">Pectinophora gossypiella</name>
    <name type="common">Cotton pink bollworm</name>
    <name type="synonym">Depressaria gossypiella</name>
    <dbReference type="NCBI Taxonomy" id="13191"/>
    <lineage>
        <taxon>Eukaryota</taxon>
        <taxon>Metazoa</taxon>
        <taxon>Ecdysozoa</taxon>
        <taxon>Arthropoda</taxon>
        <taxon>Hexapoda</taxon>
        <taxon>Insecta</taxon>
        <taxon>Pterygota</taxon>
        <taxon>Neoptera</taxon>
        <taxon>Endopterygota</taxon>
        <taxon>Lepidoptera</taxon>
        <taxon>Glossata</taxon>
        <taxon>Ditrysia</taxon>
        <taxon>Gelechioidea</taxon>
        <taxon>Gelechiidae</taxon>
        <taxon>Apatetrinae</taxon>
        <taxon>Pectinophora</taxon>
    </lineage>
</organism>
<name>A0A1E1WJK9_PECGO</name>
<evidence type="ECO:0000256" key="1">
    <source>
        <dbReference type="SAM" id="MobiDB-lite"/>
    </source>
</evidence>
<proteinExistence type="predicted"/>
<feature type="non-terminal residue" evidence="2">
    <location>
        <position position="110"/>
    </location>
</feature>
<evidence type="ECO:0000313" key="2">
    <source>
        <dbReference type="EMBL" id="JAT87076.1"/>
    </source>
</evidence>
<accession>A0A1E1WJK9</accession>
<dbReference type="EMBL" id="GDQN01003978">
    <property type="protein sequence ID" value="JAT87076.1"/>
    <property type="molecule type" value="Transcribed_RNA"/>
</dbReference>
<feature type="non-terminal residue" evidence="2">
    <location>
        <position position="1"/>
    </location>
</feature>
<feature type="region of interest" description="Disordered" evidence="1">
    <location>
        <begin position="83"/>
        <end position="110"/>
    </location>
</feature>
<gene>
    <name evidence="2" type="ORF">g.18379</name>
</gene>